<evidence type="ECO:0000313" key="2">
    <source>
        <dbReference type="EMBL" id="CDO51108.1"/>
    </source>
</evidence>
<evidence type="ECO:0000256" key="1">
    <source>
        <dbReference type="SAM" id="MobiDB-lite"/>
    </source>
</evidence>
<gene>
    <name evidence="2" type="ORF">BN980_GECA01s00923g</name>
</gene>
<proteinExistence type="predicted"/>
<reference evidence="2" key="1">
    <citation type="submission" date="2014-03" db="EMBL/GenBank/DDBJ databases">
        <authorList>
            <person name="Casaregola S."/>
        </authorList>
    </citation>
    <scope>NUCLEOTIDE SEQUENCE [LARGE SCALE GENOMIC DNA]</scope>
    <source>
        <strain evidence="2">CLIB 918</strain>
    </source>
</reference>
<accession>A0A0J9YH91</accession>
<keyword evidence="3" id="KW-1185">Reference proteome</keyword>
<dbReference type="Proteomes" id="UP000242525">
    <property type="component" value="Unassembled WGS sequence"/>
</dbReference>
<dbReference type="EMBL" id="CCBN010000001">
    <property type="protein sequence ID" value="CDO51108.1"/>
    <property type="molecule type" value="Genomic_DNA"/>
</dbReference>
<evidence type="ECO:0000313" key="3">
    <source>
        <dbReference type="Proteomes" id="UP000242525"/>
    </source>
</evidence>
<name>A0A0J9YH91_GEOCN</name>
<dbReference type="AlphaFoldDB" id="A0A0J9YH91"/>
<protein>
    <submittedName>
        <fullName evidence="2">Uncharacterized protein</fullName>
    </submittedName>
</protein>
<sequence>MSQFISRNDNEATSGQKGSRAMRRPVASRSPVVYGDELIGSPNRGNATMKRLPMREQTASERNSPRKKRQKTAKSTFTVPQFAYASPPQSRKPPVFITTHSNDARGPSIGLLSGNEQHEPARVAENNLACDAGTATQGSPTFVSLHKATAVSSNNNEPTTAGSMGPKHKRFSLEPVKHKGPKVHDFWSPSPKRSTHTYLITGGVSEFLRSSIANVEDLVDFSNNKDLYFKDNSSLFDRAKPESCATFNSPENEFVVHSCARWNRFTWKVEVAGLGEILLLSVDQTRKALIAEGSRIKLGSVYCHEPKAYMDWTVVA</sequence>
<comment type="caution">
    <text evidence="2">The sequence shown here is derived from an EMBL/GenBank/DDBJ whole genome shotgun (WGS) entry which is preliminary data.</text>
</comment>
<feature type="region of interest" description="Disordered" evidence="1">
    <location>
        <begin position="1"/>
        <end position="93"/>
    </location>
</feature>
<feature type="compositionally biased region" description="Polar residues" evidence="1">
    <location>
        <begin position="1"/>
        <end position="17"/>
    </location>
</feature>
<organism evidence="2 3">
    <name type="scientific">Geotrichum candidum</name>
    <name type="common">Oospora lactis</name>
    <name type="synonym">Dipodascus geotrichum</name>
    <dbReference type="NCBI Taxonomy" id="1173061"/>
    <lineage>
        <taxon>Eukaryota</taxon>
        <taxon>Fungi</taxon>
        <taxon>Dikarya</taxon>
        <taxon>Ascomycota</taxon>
        <taxon>Saccharomycotina</taxon>
        <taxon>Dipodascomycetes</taxon>
        <taxon>Dipodascales</taxon>
        <taxon>Dipodascaceae</taxon>
        <taxon>Geotrichum</taxon>
    </lineage>
</organism>